<dbReference type="CDD" id="cd16412">
    <property type="entry name" value="dndB"/>
    <property type="match status" value="1"/>
</dbReference>
<dbReference type="NCBIfam" id="TIGR03233">
    <property type="entry name" value="DNA_S_dndB"/>
    <property type="match status" value="1"/>
</dbReference>
<dbReference type="NCBIfam" id="TIGR03187">
    <property type="entry name" value="DGQHR"/>
    <property type="match status" value="1"/>
</dbReference>
<evidence type="ECO:0000313" key="2">
    <source>
        <dbReference type="Proteomes" id="UP000274920"/>
    </source>
</evidence>
<name>A0A426DL43_9FIRM</name>
<evidence type="ECO:0000313" key="1">
    <source>
        <dbReference type="EMBL" id="RRK33434.1"/>
    </source>
</evidence>
<dbReference type="Proteomes" id="UP000274920">
    <property type="component" value="Unassembled WGS sequence"/>
</dbReference>
<dbReference type="AlphaFoldDB" id="A0A426DL43"/>
<dbReference type="Pfam" id="PF14072">
    <property type="entry name" value="DndB"/>
    <property type="match status" value="1"/>
</dbReference>
<keyword evidence="2" id="KW-1185">Reference proteome</keyword>
<dbReference type="EMBL" id="RHJS01000002">
    <property type="protein sequence ID" value="RRK33434.1"/>
    <property type="molecule type" value="Genomic_DNA"/>
</dbReference>
<dbReference type="RefSeq" id="WP_125128691.1">
    <property type="nucleotide sequence ID" value="NZ_RHJS01000002.1"/>
</dbReference>
<sequence>MDYDYIFPVVKGIQAKREYYIAMIPLKVLPELFSEQDDGLIPEHRAQRKLNETRIPTISRYILDNRDSYVFSALAASIDGRFAFEPIADSMDTGILKISKKTRFLINDGQHRKAAILNAITEDPSLKEETISIVLYSDQGLKRSQQIFTDLNKNAVKTSNSISELYDSRDELAVVTKNVIWKIDFLNKYTDKEKDILGKYSSSLFTLNTFYTANKYIIGKNNAFVCEDFLLRFWMLVSEHMVQWRELRDGTRTKVDLRENYIATQNIVIQAFGRVGNYLYLDQADMEEHLKKIEMIDWCRKAKQWYMRAVGKRGRIIANKRAAMLIANIIKMATDIPLTPEEQYAEETLKEIVGE</sequence>
<accession>A0A426DL43</accession>
<dbReference type="InterPro" id="IPR017642">
    <property type="entry name" value="DNA_S_mod_DndB"/>
</dbReference>
<proteinExistence type="predicted"/>
<comment type="caution">
    <text evidence="1">The sequence shown here is derived from an EMBL/GenBank/DDBJ whole genome shotgun (WGS) entry which is preliminary data.</text>
</comment>
<organism evidence="1 2">
    <name type="scientific">Schaedlerella arabinosiphila</name>
    <dbReference type="NCBI Taxonomy" id="2044587"/>
    <lineage>
        <taxon>Bacteria</taxon>
        <taxon>Bacillati</taxon>
        <taxon>Bacillota</taxon>
        <taxon>Clostridia</taxon>
        <taxon>Lachnospirales</taxon>
        <taxon>Lachnospiraceae</taxon>
        <taxon>Schaedlerella</taxon>
    </lineage>
</organism>
<reference evidence="1" key="1">
    <citation type="submission" date="2018-10" db="EMBL/GenBank/DDBJ databases">
        <title>Schaedlerella arabinophila gen. nov. sp. nov., isolated from the mouse intestinal tract and comparative analysis with the genome of the closely related altered Schaedler flora strain ASF502.</title>
        <authorList>
            <person name="Miyake S."/>
            <person name="Soh M."/>
            <person name="Seedorf H."/>
        </authorList>
    </citation>
    <scope>NUCLEOTIDE SEQUENCE [LARGE SCALE GENOMIC DNA]</scope>
    <source>
        <strain evidence="1">DSM 106076</strain>
    </source>
</reference>
<protein>
    <submittedName>
        <fullName evidence="1">DNA sulfur modification protein DndB</fullName>
    </submittedName>
</protein>
<dbReference type="InterPro" id="IPR017601">
    <property type="entry name" value="DGQHR-contain_dom"/>
</dbReference>
<gene>
    <name evidence="1" type="primary">dndB</name>
    <name evidence="1" type="ORF">EBB54_20345</name>
</gene>